<dbReference type="GO" id="GO:0016705">
    <property type="term" value="F:oxidoreductase activity, acting on paired donors, with incorporation or reduction of molecular oxygen"/>
    <property type="evidence" value="ECO:0007669"/>
    <property type="project" value="InterPro"/>
</dbReference>
<dbReference type="GO" id="GO:0005789">
    <property type="term" value="C:endoplasmic reticulum membrane"/>
    <property type="evidence" value="ECO:0007669"/>
    <property type="project" value="UniProtKB-SubCell"/>
</dbReference>
<proteinExistence type="inferred from homology"/>
<dbReference type="InterPro" id="IPR001128">
    <property type="entry name" value="Cyt_P450"/>
</dbReference>
<dbReference type="InterPro" id="IPR036396">
    <property type="entry name" value="Cyt_P450_sf"/>
</dbReference>
<organism evidence="17">
    <name type="scientific">Cacopsylla melanoneura</name>
    <dbReference type="NCBI Taxonomy" id="428564"/>
    <lineage>
        <taxon>Eukaryota</taxon>
        <taxon>Metazoa</taxon>
        <taxon>Ecdysozoa</taxon>
        <taxon>Arthropoda</taxon>
        <taxon>Hexapoda</taxon>
        <taxon>Insecta</taxon>
        <taxon>Pterygota</taxon>
        <taxon>Neoptera</taxon>
        <taxon>Paraneoptera</taxon>
        <taxon>Hemiptera</taxon>
        <taxon>Sternorrhyncha</taxon>
        <taxon>Psylloidea</taxon>
        <taxon>Psyllidae</taxon>
        <taxon>Psyllinae</taxon>
        <taxon>Cacopsylla</taxon>
    </lineage>
</organism>
<comment type="function">
    <text evidence="2">May be involved in the metabolism of insect hormones and in the breakdown of synthetic insecticides.</text>
</comment>
<keyword evidence="11 14" id="KW-0408">Iron</keyword>
<dbReference type="PRINTS" id="PR00465">
    <property type="entry name" value="EP450IV"/>
</dbReference>
<keyword evidence="8" id="KW-0256">Endoplasmic reticulum</keyword>
<feature type="binding site" description="axial binding residue" evidence="14">
    <location>
        <position position="449"/>
    </location>
    <ligand>
        <name>heme</name>
        <dbReference type="ChEBI" id="CHEBI:30413"/>
    </ligand>
    <ligandPart>
        <name>Fe</name>
        <dbReference type="ChEBI" id="CHEBI:18248"/>
    </ligandPart>
</feature>
<evidence type="ECO:0000256" key="7">
    <source>
        <dbReference type="ARBA" id="ARBA00022723"/>
    </source>
</evidence>
<evidence type="ECO:0000256" key="6">
    <source>
        <dbReference type="ARBA" id="ARBA00022617"/>
    </source>
</evidence>
<evidence type="ECO:0000256" key="8">
    <source>
        <dbReference type="ARBA" id="ARBA00022824"/>
    </source>
</evidence>
<keyword evidence="13 16" id="KW-0472">Membrane</keyword>
<dbReference type="InterPro" id="IPR017972">
    <property type="entry name" value="Cyt_P450_CS"/>
</dbReference>
<accession>A0A8D8QNN9</accession>
<keyword evidence="16" id="KW-1133">Transmembrane helix</keyword>
<keyword evidence="9" id="KW-0492">Microsome</keyword>
<dbReference type="EMBL" id="HBUF01087940">
    <property type="protein sequence ID" value="CAG6634867.1"/>
    <property type="molecule type" value="Transcribed_RNA"/>
</dbReference>
<dbReference type="SUPFAM" id="SSF48264">
    <property type="entry name" value="Cytochrome P450"/>
    <property type="match status" value="1"/>
</dbReference>
<evidence type="ECO:0000313" key="17">
    <source>
        <dbReference type="EMBL" id="CAG6634867.1"/>
    </source>
</evidence>
<dbReference type="PRINTS" id="PR00385">
    <property type="entry name" value="P450"/>
</dbReference>
<keyword evidence="6 14" id="KW-0349">Heme</keyword>
<dbReference type="AlphaFoldDB" id="A0A8D8QNN9"/>
<feature type="transmembrane region" description="Helical" evidence="16">
    <location>
        <begin position="6"/>
        <end position="22"/>
    </location>
</feature>
<keyword evidence="16" id="KW-0812">Transmembrane</keyword>
<comment type="similarity">
    <text evidence="5 15">Belongs to the cytochrome P450 family.</text>
</comment>
<name>A0A8D8QNN9_9HEMI</name>
<evidence type="ECO:0000256" key="2">
    <source>
        <dbReference type="ARBA" id="ARBA00003690"/>
    </source>
</evidence>
<evidence type="ECO:0000256" key="5">
    <source>
        <dbReference type="ARBA" id="ARBA00010617"/>
    </source>
</evidence>
<evidence type="ECO:0000256" key="16">
    <source>
        <dbReference type="SAM" id="Phobius"/>
    </source>
</evidence>
<comment type="cofactor">
    <cofactor evidence="1 14">
        <name>heme</name>
        <dbReference type="ChEBI" id="CHEBI:30413"/>
    </cofactor>
</comment>
<dbReference type="EMBL" id="HBUF01087939">
    <property type="protein sequence ID" value="CAG6634866.1"/>
    <property type="molecule type" value="Transcribed_RNA"/>
</dbReference>
<evidence type="ECO:0000256" key="12">
    <source>
        <dbReference type="ARBA" id="ARBA00023033"/>
    </source>
</evidence>
<dbReference type="Gene3D" id="1.10.630.10">
    <property type="entry name" value="Cytochrome P450"/>
    <property type="match status" value="1"/>
</dbReference>
<dbReference type="EMBL" id="HBUF01345573">
    <property type="protein sequence ID" value="CAG6708999.1"/>
    <property type="molecule type" value="Transcribed_RNA"/>
</dbReference>
<dbReference type="InterPro" id="IPR002403">
    <property type="entry name" value="Cyt_P450_E_grp-IV"/>
</dbReference>
<sequence length="515" mass="60014">MFFATYLLGLITMYFMFLYMWNRRRLYKSSMDLPGPIALPFIGNGYYFLNGMENVFFTITTLYKAWRAIGTKIARIWLGPDLVVIPLEVDYCTQVLTNQLQKSKQYQVFDSLISEGFLFTQNIPEWRNMRKVISSNFHFSIVKSYIKIFYDEVNILINKVEKFADSGEPFQFEPLVVLATFNMVMRSTLGIDPKAQEGNKNIVLQATDRAMELGQLRMYWFFLKNEMIYKISGFKAEQTKITEILRDYTHTTIREIRQRIKEEKIQSQLNGDHEDDEKKVKSFAEIMLEDENHIEDEVLAKQIMSIIIAGQDTTKSENTAILLMLSIHQDVQDKVVEEMLSVFGPDGVTSCPTYEQLQELKYLDKVIKETLRLFPAVPIVGRNIDKDELVGGHILAPDSTAAVMIYNIHRDPTYYTNPEVFDPERFSPEEILKRPVGAYIPFSYGPRDCVGKKYAMLQMKTIVSSVVSKYRVLPTPECNKMQDIRMEVRSTLKLLETCTIRLRRRSEWEQERKIK</sequence>
<keyword evidence="10 15" id="KW-0560">Oxidoreductase</keyword>
<comment type="subcellular location">
    <subcellularLocation>
        <location evidence="4">Endoplasmic reticulum membrane</location>
        <topology evidence="4">Peripheral membrane protein</topology>
    </subcellularLocation>
    <subcellularLocation>
        <location evidence="3">Microsome membrane</location>
        <topology evidence="3">Peripheral membrane protein</topology>
    </subcellularLocation>
</comment>
<evidence type="ECO:0000256" key="13">
    <source>
        <dbReference type="ARBA" id="ARBA00023136"/>
    </source>
</evidence>
<evidence type="ECO:0000256" key="11">
    <source>
        <dbReference type="ARBA" id="ARBA00023004"/>
    </source>
</evidence>
<evidence type="ECO:0000256" key="4">
    <source>
        <dbReference type="ARBA" id="ARBA00004406"/>
    </source>
</evidence>
<reference evidence="17" key="1">
    <citation type="submission" date="2021-05" db="EMBL/GenBank/DDBJ databases">
        <authorList>
            <person name="Alioto T."/>
            <person name="Alioto T."/>
            <person name="Gomez Garrido J."/>
        </authorList>
    </citation>
    <scope>NUCLEOTIDE SEQUENCE</scope>
</reference>
<evidence type="ECO:0000256" key="14">
    <source>
        <dbReference type="PIRSR" id="PIRSR602403-1"/>
    </source>
</evidence>
<dbReference type="InterPro" id="IPR050196">
    <property type="entry name" value="Cytochrome_P450_Monoox"/>
</dbReference>
<dbReference type="GO" id="GO:0020037">
    <property type="term" value="F:heme binding"/>
    <property type="evidence" value="ECO:0007669"/>
    <property type="project" value="InterPro"/>
</dbReference>
<dbReference type="EMBL" id="HBUF01087941">
    <property type="protein sequence ID" value="CAG6634868.1"/>
    <property type="molecule type" value="Transcribed_RNA"/>
</dbReference>
<keyword evidence="7 14" id="KW-0479">Metal-binding</keyword>
<dbReference type="Pfam" id="PF00067">
    <property type="entry name" value="p450"/>
    <property type="match status" value="1"/>
</dbReference>
<keyword evidence="12 15" id="KW-0503">Monooxygenase</keyword>
<dbReference type="PROSITE" id="PS00086">
    <property type="entry name" value="CYTOCHROME_P450"/>
    <property type="match status" value="1"/>
</dbReference>
<evidence type="ECO:0000256" key="1">
    <source>
        <dbReference type="ARBA" id="ARBA00001971"/>
    </source>
</evidence>
<dbReference type="PANTHER" id="PTHR24291">
    <property type="entry name" value="CYTOCHROME P450 FAMILY 4"/>
    <property type="match status" value="1"/>
</dbReference>
<evidence type="ECO:0000256" key="15">
    <source>
        <dbReference type="RuleBase" id="RU000461"/>
    </source>
</evidence>
<evidence type="ECO:0000256" key="9">
    <source>
        <dbReference type="ARBA" id="ARBA00022848"/>
    </source>
</evidence>
<evidence type="ECO:0000256" key="3">
    <source>
        <dbReference type="ARBA" id="ARBA00004174"/>
    </source>
</evidence>
<dbReference type="PANTHER" id="PTHR24291:SF189">
    <property type="entry name" value="CYTOCHROME P450 4C3-RELATED"/>
    <property type="match status" value="1"/>
</dbReference>
<dbReference type="GO" id="GO:0004497">
    <property type="term" value="F:monooxygenase activity"/>
    <property type="evidence" value="ECO:0007669"/>
    <property type="project" value="UniProtKB-KW"/>
</dbReference>
<dbReference type="GO" id="GO:0005506">
    <property type="term" value="F:iron ion binding"/>
    <property type="evidence" value="ECO:0007669"/>
    <property type="project" value="InterPro"/>
</dbReference>
<evidence type="ECO:0000256" key="10">
    <source>
        <dbReference type="ARBA" id="ARBA00023002"/>
    </source>
</evidence>
<dbReference type="EMBL" id="HBUF01345574">
    <property type="protein sequence ID" value="CAG6709000.1"/>
    <property type="molecule type" value="Transcribed_RNA"/>
</dbReference>
<protein>
    <submittedName>
        <fullName evidence="17">Cytochrome P450 4c3</fullName>
    </submittedName>
</protein>